<dbReference type="Pfam" id="PF14286">
    <property type="entry name" value="DHHW"/>
    <property type="match status" value="1"/>
</dbReference>
<keyword evidence="3" id="KW-1185">Reference proteome</keyword>
<evidence type="ECO:0000256" key="1">
    <source>
        <dbReference type="SAM" id="Phobius"/>
    </source>
</evidence>
<organism evidence="2 3">
    <name type="scientific">Brevibacillus laterosporus LMG 15441</name>
    <dbReference type="NCBI Taxonomy" id="1042163"/>
    <lineage>
        <taxon>Bacteria</taxon>
        <taxon>Bacillati</taxon>
        <taxon>Bacillota</taxon>
        <taxon>Bacilli</taxon>
        <taxon>Bacillales</taxon>
        <taxon>Paenibacillaceae</taxon>
        <taxon>Brevibacillus</taxon>
    </lineage>
</organism>
<dbReference type="KEGG" id="blr:BRLA_c029620"/>
<proteinExistence type="predicted"/>
<dbReference type="HOGENOM" id="CLU_031022_0_0_9"/>
<keyword evidence="1" id="KW-0812">Transmembrane</keyword>
<dbReference type="STRING" id="1042163.BRLA_c029620"/>
<dbReference type="eggNOG" id="ENOG502Z8CW">
    <property type="taxonomic scope" value="Bacteria"/>
</dbReference>
<evidence type="ECO:0000313" key="3">
    <source>
        <dbReference type="Proteomes" id="UP000005850"/>
    </source>
</evidence>
<dbReference type="Proteomes" id="UP000005850">
    <property type="component" value="Chromosome"/>
</dbReference>
<feature type="transmembrane region" description="Helical" evidence="1">
    <location>
        <begin position="12"/>
        <end position="35"/>
    </location>
</feature>
<dbReference type="AlphaFoldDB" id="A0A075R657"/>
<keyword evidence="1" id="KW-0472">Membrane</keyword>
<dbReference type="InterPro" id="IPR025945">
    <property type="entry name" value="DHHW"/>
</dbReference>
<reference evidence="2 3" key="1">
    <citation type="journal article" date="2011" name="J. Bacteriol.">
        <title>Genome sequence of Brevibacillus laterosporus LMG 15441, a pathogen of invertebrates.</title>
        <authorList>
            <person name="Djukic M."/>
            <person name="Poehlein A."/>
            <person name="Thurmer A."/>
            <person name="Daniel R."/>
        </authorList>
    </citation>
    <scope>NUCLEOTIDE SEQUENCE [LARGE SCALE GENOMIC DNA]</scope>
    <source>
        <strain evidence="2 3">LMG 15441</strain>
    </source>
</reference>
<accession>A0A075R657</accession>
<protein>
    <submittedName>
        <fullName evidence="2">DHHW protein</fullName>
    </submittedName>
</protein>
<evidence type="ECO:0000313" key="2">
    <source>
        <dbReference type="EMBL" id="AIG27274.1"/>
    </source>
</evidence>
<dbReference type="EMBL" id="CP007806">
    <property type="protein sequence ID" value="AIG27274.1"/>
    <property type="molecule type" value="Genomic_DNA"/>
</dbReference>
<gene>
    <name evidence="2" type="ORF">BRLA_c029620</name>
</gene>
<sequence>MKKVVFLNRPNHWYPNILAILLIVFLCGMLLWNLLTPDKLFSESENRSLEQLASFSSRNLMSGKLASNVEKYIADQFAARDFWIGLKTDAERVIGKKESHGVYLGKDGFLLQKFIPPTDENLKEKVAAIHAFDDATPDLRKYVMLVPTAQSVLADKLPSNVSDNGELVSRGKVQRSLRENIHIIDVYPALFANREQSIFYKTDHHWTTNGAYYAYQVLGKQMGFEPKIKEDFRIETVTNDFYGSLYSKSGYRHMKPDSIKLYLPEDNGRNSVEYVDEQQRSDSLYVMDNLKKKDKYTVFLNGNHGLIKIATSNRKGKKLLVIKDSYANSFLPFLTQHFQEIYVIDLRYYEGDIKKLIQEQQIHDMLLLYNVQTFFEDPSIQALTEQEEERGE</sequence>
<name>A0A075R657_BRELA</name>
<keyword evidence="1" id="KW-1133">Transmembrane helix</keyword>